<feature type="region of interest" description="Disordered" evidence="3">
    <location>
        <begin position="262"/>
        <end position="281"/>
    </location>
</feature>
<dbReference type="InterPro" id="IPR000863">
    <property type="entry name" value="Sulfotransferase_dom"/>
</dbReference>
<gene>
    <name evidence="5" type="ORF">B8W66_22000</name>
</gene>
<name>A0A1X2LPA2_9MYCO</name>
<protein>
    <submittedName>
        <fullName evidence="5">Sulfotransferase</fullName>
    </submittedName>
</protein>
<sequence>MNTGAIVVSFVADEGRSPGDRVMYRSWMSDNLRWDALELRAGDIIISAPPKCGTTWTQRLISLLVFDGPDLPGPLPLVSPWLDLTAQPVEMVVAALGAQNHRRFIKTHTPLDGLLPDDRVTYIGVGRDPRDAAVSMLMDHDRMRALREAAGPPGEPFPPIRRDFGGEFGPLDVLRTWIEGPIAATEGIASLATILHHFNSVWSRRHQPNVAVFHYADYQADLVGELVRLAAVLGIALGRDRGEELAEHATLDAMRAHARELAPRATPGVRPRHQQRSDDPFFRVGGRGQWRQIFTEAEHRRYSERAAELAGQLGGPEFLAWAHAGRSGNDTAVDRGNSWR</sequence>
<dbReference type="InterPro" id="IPR027417">
    <property type="entry name" value="P-loop_NTPase"/>
</dbReference>
<evidence type="ECO:0000256" key="3">
    <source>
        <dbReference type="SAM" id="MobiDB-lite"/>
    </source>
</evidence>
<evidence type="ECO:0000256" key="2">
    <source>
        <dbReference type="ARBA" id="ARBA00022679"/>
    </source>
</evidence>
<dbReference type="OrthoDB" id="3399180at2"/>
<accession>A0A1X2LPA2</accession>
<reference evidence="5 6" key="1">
    <citation type="submission" date="2017-04" db="EMBL/GenBank/DDBJ databases">
        <title>The new phylogeny of genus Mycobacterium.</title>
        <authorList>
            <person name="Tortoli E."/>
            <person name="Trovato A."/>
            <person name="Cirillo D.M."/>
        </authorList>
    </citation>
    <scope>NUCLEOTIDE SEQUENCE [LARGE SCALE GENOMIC DNA]</scope>
    <source>
        <strain evidence="5 6">TBL 1200985</strain>
    </source>
</reference>
<evidence type="ECO:0000313" key="5">
    <source>
        <dbReference type="EMBL" id="OSC37124.1"/>
    </source>
</evidence>
<feature type="domain" description="Sulfotransferase" evidence="4">
    <location>
        <begin position="43"/>
        <end position="310"/>
    </location>
</feature>
<keyword evidence="2 5" id="KW-0808">Transferase</keyword>
<dbReference type="STRING" id="1430326.B8W66_22000"/>
<proteinExistence type="inferred from homology"/>
<evidence type="ECO:0000313" key="6">
    <source>
        <dbReference type="Proteomes" id="UP000193247"/>
    </source>
</evidence>
<dbReference type="EMBL" id="NCXP01000047">
    <property type="protein sequence ID" value="OSC37124.1"/>
    <property type="molecule type" value="Genomic_DNA"/>
</dbReference>
<evidence type="ECO:0000256" key="1">
    <source>
        <dbReference type="ARBA" id="ARBA00005771"/>
    </source>
</evidence>
<dbReference type="SUPFAM" id="SSF52540">
    <property type="entry name" value="P-loop containing nucleoside triphosphate hydrolases"/>
    <property type="match status" value="1"/>
</dbReference>
<dbReference type="Proteomes" id="UP000193247">
    <property type="component" value="Unassembled WGS sequence"/>
</dbReference>
<dbReference type="GO" id="GO:0008146">
    <property type="term" value="F:sulfotransferase activity"/>
    <property type="evidence" value="ECO:0007669"/>
    <property type="project" value="InterPro"/>
</dbReference>
<dbReference type="AlphaFoldDB" id="A0A1X2LPA2"/>
<dbReference type="Gene3D" id="3.40.50.300">
    <property type="entry name" value="P-loop containing nucleotide triphosphate hydrolases"/>
    <property type="match status" value="1"/>
</dbReference>
<dbReference type="Pfam" id="PF00685">
    <property type="entry name" value="Sulfotransfer_1"/>
    <property type="match status" value="1"/>
</dbReference>
<comment type="similarity">
    <text evidence="1">Belongs to the sulfotransferase 1 family.</text>
</comment>
<evidence type="ECO:0000259" key="4">
    <source>
        <dbReference type="Pfam" id="PF00685"/>
    </source>
</evidence>
<comment type="caution">
    <text evidence="5">The sequence shown here is derived from an EMBL/GenBank/DDBJ whole genome shotgun (WGS) entry which is preliminary data.</text>
</comment>
<keyword evidence="6" id="KW-1185">Reference proteome</keyword>
<organism evidence="5 6">
    <name type="scientific">Mycobacterium decipiens</name>
    <dbReference type="NCBI Taxonomy" id="1430326"/>
    <lineage>
        <taxon>Bacteria</taxon>
        <taxon>Bacillati</taxon>
        <taxon>Actinomycetota</taxon>
        <taxon>Actinomycetes</taxon>
        <taxon>Mycobacteriales</taxon>
        <taxon>Mycobacteriaceae</taxon>
        <taxon>Mycobacterium</taxon>
    </lineage>
</organism>
<dbReference type="PANTHER" id="PTHR11783">
    <property type="entry name" value="SULFOTRANSFERASE SULT"/>
    <property type="match status" value="1"/>
</dbReference>